<dbReference type="InterPro" id="IPR048595">
    <property type="entry name" value="KCTD1-15-like_C"/>
</dbReference>
<dbReference type="OrthoDB" id="2414723at2759"/>
<name>A0A3B0JRR1_DROGU</name>
<dbReference type="Pfam" id="PF02214">
    <property type="entry name" value="BTB_2"/>
    <property type="match status" value="1"/>
</dbReference>
<dbReference type="GO" id="GO:0051260">
    <property type="term" value="P:protein homooligomerization"/>
    <property type="evidence" value="ECO:0007669"/>
    <property type="project" value="InterPro"/>
</dbReference>
<evidence type="ECO:0000259" key="2">
    <source>
        <dbReference type="SMART" id="SM00225"/>
    </source>
</evidence>
<feature type="compositionally biased region" description="Basic and acidic residues" evidence="1">
    <location>
        <begin position="28"/>
        <end position="45"/>
    </location>
</feature>
<protein>
    <submittedName>
        <fullName evidence="3">Blast:BTB/POZ domain-containing protein KCTD15</fullName>
    </submittedName>
</protein>
<feature type="region of interest" description="Disordered" evidence="1">
    <location>
        <begin position="16"/>
        <end position="46"/>
    </location>
</feature>
<sequence length="371" mass="40398">MQVRTPFVALDQRSPLTVDSSCPKRKKCDMDRERERDVKALEPRDLSSTGRIYARSDIKISASPTVSPTISNSSSPTPTPPASSSVTPLGLPGAAAAAAAVAAAAAGGAGSAGASSYLHGNHKPITGIPCVAAASRYTAPVHIDVGGTIYTSSLETLTKYPESKLAKLFNGQIPIVLDSLKQHYFIDRDGGMFRHILNFMRNSRLLVAEDFPDLELLLEEARYYEVEPMIKQLESMRKDRVRNGNYLVAPPTPPARHIKTSPRTSTSHDCNYEVVALHISPDLGERIMLSAERALLDELFPEASQATQSSRSGVSWNQGDWGQIIRFPLNGYCKLNSVQVLTRLLNAGFTIEASVGGQQFSEYLLARRVPM</sequence>
<dbReference type="CDD" id="cd18361">
    <property type="entry name" value="BTB_POZ_KCTD1-like"/>
    <property type="match status" value="1"/>
</dbReference>
<gene>
    <name evidence="3" type="ORF">DGUA_6G003159</name>
</gene>
<dbReference type="AlphaFoldDB" id="A0A3B0JRR1"/>
<dbReference type="STRING" id="7266.A0A3B0JRR1"/>
<evidence type="ECO:0000256" key="1">
    <source>
        <dbReference type="SAM" id="MobiDB-lite"/>
    </source>
</evidence>
<dbReference type="Pfam" id="PF20871">
    <property type="entry name" value="KCTD1-15_CTD"/>
    <property type="match status" value="1"/>
</dbReference>
<dbReference type="EMBL" id="OUUW01000001">
    <property type="protein sequence ID" value="SPP75361.1"/>
    <property type="molecule type" value="Genomic_DNA"/>
</dbReference>
<organism evidence="3 4">
    <name type="scientific">Drosophila guanche</name>
    <name type="common">Fruit fly</name>
    <dbReference type="NCBI Taxonomy" id="7266"/>
    <lineage>
        <taxon>Eukaryota</taxon>
        <taxon>Metazoa</taxon>
        <taxon>Ecdysozoa</taxon>
        <taxon>Arthropoda</taxon>
        <taxon>Hexapoda</taxon>
        <taxon>Insecta</taxon>
        <taxon>Pterygota</taxon>
        <taxon>Neoptera</taxon>
        <taxon>Endopterygota</taxon>
        <taxon>Diptera</taxon>
        <taxon>Brachycera</taxon>
        <taxon>Muscomorpha</taxon>
        <taxon>Ephydroidea</taxon>
        <taxon>Drosophilidae</taxon>
        <taxon>Drosophila</taxon>
        <taxon>Sophophora</taxon>
    </lineage>
</organism>
<dbReference type="InterPro" id="IPR003131">
    <property type="entry name" value="T1-type_BTB"/>
</dbReference>
<dbReference type="Gene3D" id="3.30.710.10">
    <property type="entry name" value="Potassium Channel Kv1.1, Chain A"/>
    <property type="match status" value="1"/>
</dbReference>
<dbReference type="PANTHER" id="PTHR14499:SF67">
    <property type="entry name" value="BTB_POZ DOMAIN-CONTAINING PROTEIN TIWAZ"/>
    <property type="match status" value="1"/>
</dbReference>
<accession>A0A3B0JRR1</accession>
<evidence type="ECO:0000313" key="3">
    <source>
        <dbReference type="EMBL" id="SPP75361.1"/>
    </source>
</evidence>
<feature type="region of interest" description="Disordered" evidence="1">
    <location>
        <begin position="64"/>
        <end position="87"/>
    </location>
</feature>
<dbReference type="InterPro" id="IPR000210">
    <property type="entry name" value="BTB/POZ_dom"/>
</dbReference>
<dbReference type="InterPro" id="IPR011333">
    <property type="entry name" value="SKP1/BTB/POZ_sf"/>
</dbReference>
<dbReference type="SMART" id="SM00225">
    <property type="entry name" value="BTB"/>
    <property type="match status" value="1"/>
</dbReference>
<dbReference type="Proteomes" id="UP000268350">
    <property type="component" value="Unassembled WGS sequence"/>
</dbReference>
<reference evidence="4" key="1">
    <citation type="submission" date="2018-01" db="EMBL/GenBank/DDBJ databases">
        <authorList>
            <person name="Alioto T."/>
            <person name="Alioto T."/>
        </authorList>
    </citation>
    <scope>NUCLEOTIDE SEQUENCE [LARGE SCALE GENOMIC DNA]</scope>
</reference>
<keyword evidence="4" id="KW-1185">Reference proteome</keyword>
<feature type="region of interest" description="Disordered" evidence="1">
    <location>
        <begin position="245"/>
        <end position="265"/>
    </location>
</feature>
<proteinExistence type="predicted"/>
<evidence type="ECO:0000313" key="4">
    <source>
        <dbReference type="Proteomes" id="UP000268350"/>
    </source>
</evidence>
<dbReference type="SUPFAM" id="SSF54695">
    <property type="entry name" value="POZ domain"/>
    <property type="match status" value="1"/>
</dbReference>
<dbReference type="FunFam" id="3.30.710.10:FF:000003">
    <property type="entry name" value="BTB/POZ domain-containing protein KCTD6 isoform X2"/>
    <property type="match status" value="1"/>
</dbReference>
<feature type="domain" description="BTB" evidence="2">
    <location>
        <begin position="139"/>
        <end position="241"/>
    </location>
</feature>
<dbReference type="PANTHER" id="PTHR14499">
    <property type="entry name" value="POTASSIUM CHANNEL TETRAMERIZATION DOMAIN-CONTAINING"/>
    <property type="match status" value="1"/>
</dbReference>